<evidence type="ECO:0000256" key="1">
    <source>
        <dbReference type="SAM" id="MobiDB-lite"/>
    </source>
</evidence>
<evidence type="ECO:0000313" key="2">
    <source>
        <dbReference type="EMBL" id="GGQ30578.1"/>
    </source>
</evidence>
<comment type="caution">
    <text evidence="2">The sequence shown here is derived from an EMBL/GenBank/DDBJ whole genome shotgun (WGS) entry which is preliminary data.</text>
</comment>
<dbReference type="RefSeq" id="WP_189250841.1">
    <property type="nucleotide sequence ID" value="NZ_BMQJ01000028.1"/>
</dbReference>
<dbReference type="Proteomes" id="UP000611554">
    <property type="component" value="Unassembled WGS sequence"/>
</dbReference>
<feature type="compositionally biased region" description="Basic residues" evidence="1">
    <location>
        <begin position="21"/>
        <end position="37"/>
    </location>
</feature>
<dbReference type="InterPro" id="IPR045864">
    <property type="entry name" value="aa-tRNA-synth_II/BPL/LPL"/>
</dbReference>
<keyword evidence="3" id="KW-1185">Reference proteome</keyword>
<reference evidence="3" key="1">
    <citation type="journal article" date="2019" name="Int. J. Syst. Evol. Microbiol.">
        <title>The Global Catalogue of Microorganisms (GCM) 10K type strain sequencing project: providing services to taxonomists for standard genome sequencing and annotation.</title>
        <authorList>
            <consortium name="The Broad Institute Genomics Platform"/>
            <consortium name="The Broad Institute Genome Sequencing Center for Infectious Disease"/>
            <person name="Wu L."/>
            <person name="Ma J."/>
        </authorList>
    </citation>
    <scope>NUCLEOTIDE SEQUENCE [LARGE SCALE GENOMIC DNA]</scope>
    <source>
        <strain evidence="3">JCM 3115</strain>
    </source>
</reference>
<dbReference type="EMBL" id="BMQJ01000028">
    <property type="protein sequence ID" value="GGQ30578.1"/>
    <property type="molecule type" value="Genomic_DNA"/>
</dbReference>
<dbReference type="SUPFAM" id="SSF55681">
    <property type="entry name" value="Class II aaRS and biotin synthetases"/>
    <property type="match status" value="1"/>
</dbReference>
<protein>
    <submittedName>
        <fullName evidence="2">Uncharacterized protein</fullName>
    </submittedName>
</protein>
<sequence>MAGAWVGGRPGAAPSGTGPRPHARAAGKRRAAVRRRGAPPLDDLARGALGETSGTQRAREPDEDFPHALEYAMPFTGGLGLGVGRRIMMPIFPLVRSRG</sequence>
<accession>A0ABQ2RJQ7</accession>
<gene>
    <name evidence="2" type="ORF">GCM10010140_70830</name>
</gene>
<feature type="compositionally biased region" description="Gly residues" evidence="1">
    <location>
        <begin position="1"/>
        <end position="10"/>
    </location>
</feature>
<dbReference type="Gene3D" id="3.30.930.10">
    <property type="entry name" value="Bira Bifunctional Protein, Domain 2"/>
    <property type="match status" value="1"/>
</dbReference>
<name>A0ABQ2RJQ7_9ACTN</name>
<organism evidence="2 3">
    <name type="scientific">Streptosporangium pseudovulgare</name>
    <dbReference type="NCBI Taxonomy" id="35765"/>
    <lineage>
        <taxon>Bacteria</taxon>
        <taxon>Bacillati</taxon>
        <taxon>Actinomycetota</taxon>
        <taxon>Actinomycetes</taxon>
        <taxon>Streptosporangiales</taxon>
        <taxon>Streptosporangiaceae</taxon>
        <taxon>Streptosporangium</taxon>
    </lineage>
</organism>
<feature type="region of interest" description="Disordered" evidence="1">
    <location>
        <begin position="1"/>
        <end position="64"/>
    </location>
</feature>
<proteinExistence type="predicted"/>
<evidence type="ECO:0000313" key="3">
    <source>
        <dbReference type="Proteomes" id="UP000611554"/>
    </source>
</evidence>